<dbReference type="SUPFAM" id="SSF46785">
    <property type="entry name" value="Winged helix' DNA-binding domain"/>
    <property type="match status" value="1"/>
</dbReference>
<sequence length="185" mass="21210">MGSEPLSKREFHVLVELLKNSRISDQEIARRLNTSRPGIAKIRQRLEKKGVVLGYQPIVDFEKLGLTVHAITLYRWMDYSKQKELSEFTEFVRLLPEVFAFVQGEGGGKTNVVISLHATLPDFEAFVQRLKVRWKNNVDSVEMFISSISGLSTNYRIQNPVVAHLRERLDFDNPSLGPTGRRKPE</sequence>
<evidence type="ECO:0000256" key="2">
    <source>
        <dbReference type="ARBA" id="ARBA00023125"/>
    </source>
</evidence>
<keyword evidence="2" id="KW-0238">DNA-binding</keyword>
<evidence type="ECO:0000256" key="1">
    <source>
        <dbReference type="ARBA" id="ARBA00023015"/>
    </source>
</evidence>
<dbReference type="GO" id="GO:0043200">
    <property type="term" value="P:response to amino acid"/>
    <property type="evidence" value="ECO:0007669"/>
    <property type="project" value="TreeGrafter"/>
</dbReference>
<dbReference type="InterPro" id="IPR036388">
    <property type="entry name" value="WH-like_DNA-bd_sf"/>
</dbReference>
<dbReference type="EMBL" id="JAGVWC010000006">
    <property type="protein sequence ID" value="MBS3061075.1"/>
    <property type="molecule type" value="Genomic_DNA"/>
</dbReference>
<evidence type="ECO:0000259" key="4">
    <source>
        <dbReference type="PROSITE" id="PS50956"/>
    </source>
</evidence>
<dbReference type="InterPro" id="IPR019888">
    <property type="entry name" value="Tscrpt_reg_AsnC-like"/>
</dbReference>
<organism evidence="5 6">
    <name type="scientific">Candidatus Iainarchaeum sp</name>
    <dbReference type="NCBI Taxonomy" id="3101447"/>
    <lineage>
        <taxon>Archaea</taxon>
        <taxon>Candidatus Iainarchaeota</taxon>
        <taxon>Candidatus Iainarchaeia</taxon>
        <taxon>Candidatus Iainarchaeales</taxon>
        <taxon>Candidatus Iainarchaeaceae</taxon>
        <taxon>Candidatus Iainarchaeum</taxon>
    </lineage>
</organism>
<protein>
    <submittedName>
        <fullName evidence="5">Lrp/AsnC family transcriptional regulator</fullName>
    </submittedName>
</protein>
<dbReference type="InterPro" id="IPR000485">
    <property type="entry name" value="AsnC-type_HTH_dom"/>
</dbReference>
<dbReference type="InterPro" id="IPR036390">
    <property type="entry name" value="WH_DNA-bd_sf"/>
</dbReference>
<dbReference type="SMART" id="SM00344">
    <property type="entry name" value="HTH_ASNC"/>
    <property type="match status" value="1"/>
</dbReference>
<dbReference type="Gene3D" id="1.10.10.10">
    <property type="entry name" value="Winged helix-like DNA-binding domain superfamily/Winged helix DNA-binding domain"/>
    <property type="match status" value="1"/>
</dbReference>
<dbReference type="Proteomes" id="UP000675968">
    <property type="component" value="Unassembled WGS sequence"/>
</dbReference>
<proteinExistence type="predicted"/>
<reference evidence="5" key="2">
    <citation type="submission" date="2021-05" db="EMBL/GenBank/DDBJ databases">
        <title>Protein family content uncovers lineage relationships and bacterial pathway maintenance mechanisms in DPANN archaea.</title>
        <authorList>
            <person name="Castelle C.J."/>
            <person name="Meheust R."/>
            <person name="Jaffe A.L."/>
            <person name="Seitz K."/>
            <person name="Gong X."/>
            <person name="Baker B.J."/>
            <person name="Banfield J.F."/>
        </authorList>
    </citation>
    <scope>NUCLEOTIDE SEQUENCE</scope>
    <source>
        <strain evidence="5">RIFCSPLOWO2_01_FULL_AR10_48_17</strain>
    </source>
</reference>
<evidence type="ECO:0000313" key="5">
    <source>
        <dbReference type="EMBL" id="MBS3061075.1"/>
    </source>
</evidence>
<dbReference type="PROSITE" id="PS50956">
    <property type="entry name" value="HTH_ASNC_2"/>
    <property type="match status" value="1"/>
</dbReference>
<evidence type="ECO:0000313" key="6">
    <source>
        <dbReference type="Proteomes" id="UP000675968"/>
    </source>
</evidence>
<dbReference type="PRINTS" id="PR00033">
    <property type="entry name" value="HTHASNC"/>
</dbReference>
<accession>A0A8T4LCF4</accession>
<dbReference type="Pfam" id="PF13412">
    <property type="entry name" value="HTH_24"/>
    <property type="match status" value="1"/>
</dbReference>
<reference evidence="5" key="1">
    <citation type="submission" date="2021-03" db="EMBL/GenBank/DDBJ databases">
        <authorList>
            <person name="Jaffe A."/>
        </authorList>
    </citation>
    <scope>NUCLEOTIDE SEQUENCE</scope>
    <source>
        <strain evidence="5">RIFCSPLOWO2_01_FULL_AR10_48_17</strain>
    </source>
</reference>
<keyword evidence="3" id="KW-0804">Transcription</keyword>
<dbReference type="PANTHER" id="PTHR30154">
    <property type="entry name" value="LEUCINE-RESPONSIVE REGULATORY PROTEIN"/>
    <property type="match status" value="1"/>
</dbReference>
<dbReference type="GO" id="GO:0005829">
    <property type="term" value="C:cytosol"/>
    <property type="evidence" value="ECO:0007669"/>
    <property type="project" value="TreeGrafter"/>
</dbReference>
<keyword evidence="1" id="KW-0805">Transcription regulation</keyword>
<evidence type="ECO:0000256" key="3">
    <source>
        <dbReference type="ARBA" id="ARBA00023163"/>
    </source>
</evidence>
<dbReference type="PANTHER" id="PTHR30154:SF34">
    <property type="entry name" value="TRANSCRIPTIONAL REGULATOR AZLB"/>
    <property type="match status" value="1"/>
</dbReference>
<comment type="caution">
    <text evidence="5">The sequence shown here is derived from an EMBL/GenBank/DDBJ whole genome shotgun (WGS) entry which is preliminary data.</text>
</comment>
<dbReference type="AlphaFoldDB" id="A0A8T4LCF4"/>
<feature type="domain" description="HTH asnC-type" evidence="4">
    <location>
        <begin position="6"/>
        <end position="67"/>
    </location>
</feature>
<gene>
    <name evidence="5" type="ORF">J4215_00670</name>
</gene>
<name>A0A8T4LCF4_9ARCH</name>
<dbReference type="GO" id="GO:0043565">
    <property type="term" value="F:sequence-specific DNA binding"/>
    <property type="evidence" value="ECO:0007669"/>
    <property type="project" value="InterPro"/>
</dbReference>